<organism evidence="4 5">
    <name type="scientific">Methylorubrum rhodesianum</name>
    <dbReference type="NCBI Taxonomy" id="29427"/>
    <lineage>
        <taxon>Bacteria</taxon>
        <taxon>Pseudomonadati</taxon>
        <taxon>Pseudomonadota</taxon>
        <taxon>Alphaproteobacteria</taxon>
        <taxon>Hyphomicrobiales</taxon>
        <taxon>Methylobacteriaceae</taxon>
        <taxon>Methylorubrum</taxon>
    </lineage>
</organism>
<name>A0ABU9ZBB1_9HYPH</name>
<dbReference type="RefSeq" id="WP_012752700.1">
    <property type="nucleotide sequence ID" value="NZ_JACWCW010000093.1"/>
</dbReference>
<dbReference type="PANTHER" id="PTHR30481:SF4">
    <property type="entry name" value="SITE-SPECIFIC DNA-METHYLTRANSFERASE (ADENINE-SPECIFIC)"/>
    <property type="match status" value="1"/>
</dbReference>
<keyword evidence="2" id="KW-0808">Transferase</keyword>
<dbReference type="InterPro" id="IPR012327">
    <property type="entry name" value="MeTrfase_D12"/>
</dbReference>
<dbReference type="GO" id="GO:0008168">
    <property type="term" value="F:methyltransferase activity"/>
    <property type="evidence" value="ECO:0007669"/>
    <property type="project" value="UniProtKB-KW"/>
</dbReference>
<dbReference type="GO" id="GO:0032259">
    <property type="term" value="P:methylation"/>
    <property type="evidence" value="ECO:0007669"/>
    <property type="project" value="UniProtKB-KW"/>
</dbReference>
<reference evidence="4 5" key="1">
    <citation type="journal article" date="2023" name="PLoS ONE">
        <title>Complete genome assembly of Hawai'i environmental nontuberculous mycobacteria reveals unexpected co-isolation with methylobacteria.</title>
        <authorList>
            <person name="Hendrix J."/>
            <person name="Epperson L.E."/>
            <person name="Tong E.I."/>
            <person name="Chan Y.L."/>
            <person name="Hasan N.A."/>
            <person name="Dawrs S.N."/>
            <person name="Norton G.J."/>
            <person name="Virdi R."/>
            <person name="Crooks J.L."/>
            <person name="Chan E.D."/>
            <person name="Honda J.R."/>
            <person name="Strong M."/>
        </authorList>
    </citation>
    <scope>NUCLEOTIDE SEQUENCE [LARGE SCALE GENOMIC DNA]</scope>
    <source>
        <strain evidence="4 5">NJH_HI01</strain>
    </source>
</reference>
<dbReference type="Gene3D" id="3.40.50.150">
    <property type="entry name" value="Vaccinia Virus protein VP39"/>
    <property type="match status" value="2"/>
</dbReference>
<evidence type="ECO:0000313" key="4">
    <source>
        <dbReference type="EMBL" id="MEN3228371.1"/>
    </source>
</evidence>
<dbReference type="InterPro" id="IPR012263">
    <property type="entry name" value="M_m6A_EcoRV"/>
</dbReference>
<dbReference type="Pfam" id="PF02086">
    <property type="entry name" value="MethyltransfD12"/>
    <property type="match status" value="1"/>
</dbReference>
<evidence type="ECO:0000256" key="2">
    <source>
        <dbReference type="ARBA" id="ARBA00022679"/>
    </source>
</evidence>
<dbReference type="InterPro" id="IPR029063">
    <property type="entry name" value="SAM-dependent_MTases_sf"/>
</dbReference>
<dbReference type="PANTHER" id="PTHR30481">
    <property type="entry name" value="DNA ADENINE METHYLASE"/>
    <property type="match status" value="1"/>
</dbReference>
<evidence type="ECO:0000256" key="1">
    <source>
        <dbReference type="ARBA" id="ARBA00022603"/>
    </source>
</evidence>
<keyword evidence="3" id="KW-0949">S-adenosyl-L-methionine</keyword>
<dbReference type="SUPFAM" id="SSF53335">
    <property type="entry name" value="S-adenosyl-L-methionine-dependent methyltransferases"/>
    <property type="match status" value="1"/>
</dbReference>
<dbReference type="PIRSF" id="PIRSF000398">
    <property type="entry name" value="M_m6A_EcoRV"/>
    <property type="match status" value="1"/>
</dbReference>
<keyword evidence="5" id="KW-1185">Reference proteome</keyword>
<dbReference type="EMBL" id="JAQYXL010000001">
    <property type="protein sequence ID" value="MEN3228371.1"/>
    <property type="molecule type" value="Genomic_DNA"/>
</dbReference>
<evidence type="ECO:0000256" key="3">
    <source>
        <dbReference type="ARBA" id="ARBA00022691"/>
    </source>
</evidence>
<accession>A0ABU9ZBB1</accession>
<protein>
    <submittedName>
        <fullName evidence="4">DNA adenine methylase</fullName>
    </submittedName>
</protein>
<sequence>MSAEVVALRPGAPRRPMVRWLGGKWTMGPWVISHMPPHECYVEPFGGSASVLMRKARAPVEVLGDLDDELLTLYHVVRDPVLAGRLYLAVTYTPFSDAEYRLAMRRLPADADPVERARRLVARHAMQVSPDVRQSATAGSGFRRYSGSSRRIAAMDWARFPDALEAITARLQGVVIERAPAVETIRRHDRPGALHYVDPPYVHSTRAEVRKGYAHEMTDAQHEELLDCLLGLQGMAVVSGYASPLYDEALAGWRRVTRIVSDHARQRREEVLWISPNAVAASDSSAKADRQASLF</sequence>
<evidence type="ECO:0000313" key="5">
    <source>
        <dbReference type="Proteomes" id="UP001404845"/>
    </source>
</evidence>
<gene>
    <name evidence="4" type="ORF">PUR21_12130</name>
</gene>
<proteinExistence type="predicted"/>
<dbReference type="PRINTS" id="PR00505">
    <property type="entry name" value="D12N6MTFRASE"/>
</dbReference>
<keyword evidence="1 4" id="KW-0489">Methyltransferase</keyword>
<comment type="caution">
    <text evidence="4">The sequence shown here is derived from an EMBL/GenBank/DDBJ whole genome shotgun (WGS) entry which is preliminary data.</text>
</comment>
<dbReference type="Proteomes" id="UP001404845">
    <property type="component" value="Unassembled WGS sequence"/>
</dbReference>